<dbReference type="GO" id="GO:0005737">
    <property type="term" value="C:cytoplasm"/>
    <property type="evidence" value="ECO:0007669"/>
    <property type="project" value="TreeGrafter"/>
</dbReference>
<dbReference type="Proteomes" id="UP000314980">
    <property type="component" value="Unassembled WGS sequence"/>
</dbReference>
<reference evidence="2" key="1">
    <citation type="submission" date="2015-09" db="EMBL/GenBank/DDBJ databases">
        <authorList>
            <person name="Sai Rama Sridatta P."/>
        </authorList>
    </citation>
    <scope>NUCLEOTIDE SEQUENCE [LARGE SCALE GENOMIC DNA]</scope>
</reference>
<dbReference type="InterPro" id="IPR013877">
    <property type="entry name" value="YAP-bd/ALF4/Glomulin"/>
</dbReference>
<dbReference type="PANTHER" id="PTHR15430:SF1">
    <property type="entry name" value="GLOMULIN"/>
    <property type="match status" value="1"/>
</dbReference>
<keyword evidence="2" id="KW-1185">Reference proteome</keyword>
<proteinExistence type="predicted"/>
<reference evidence="1" key="3">
    <citation type="submission" date="2025-09" db="UniProtKB">
        <authorList>
            <consortium name="Ensembl"/>
        </authorList>
    </citation>
    <scope>IDENTIFICATION</scope>
</reference>
<dbReference type="AlphaFoldDB" id="A0A4W6D088"/>
<dbReference type="Pfam" id="PF08568">
    <property type="entry name" value="Kinetochor_Ybp2"/>
    <property type="match status" value="1"/>
</dbReference>
<accession>A0A4W6D088</accession>
<name>A0A4W6D088_LATCA</name>
<reference evidence="1" key="2">
    <citation type="submission" date="2025-08" db="UniProtKB">
        <authorList>
            <consortium name="Ensembl"/>
        </authorList>
    </citation>
    <scope>IDENTIFICATION</scope>
</reference>
<dbReference type="GeneTree" id="ENSGT00390000018446"/>
<dbReference type="GO" id="GO:0055105">
    <property type="term" value="F:ubiquitin-protein transferase inhibitor activity"/>
    <property type="evidence" value="ECO:0007669"/>
    <property type="project" value="TreeGrafter"/>
</dbReference>
<dbReference type="InterPro" id="IPR019516">
    <property type="entry name" value="Glomulin/ALF4"/>
</dbReference>
<dbReference type="Ensembl" id="ENSLCAT00010018506.1">
    <property type="protein sequence ID" value="ENSLCAP00010018107.1"/>
    <property type="gene ID" value="ENSLCAG00010008591.1"/>
</dbReference>
<evidence type="ECO:0000313" key="2">
    <source>
        <dbReference type="Proteomes" id="UP000314980"/>
    </source>
</evidence>
<organism evidence="1 2">
    <name type="scientific">Lates calcarifer</name>
    <name type="common">Barramundi</name>
    <name type="synonym">Holocentrus calcarifer</name>
    <dbReference type="NCBI Taxonomy" id="8187"/>
    <lineage>
        <taxon>Eukaryota</taxon>
        <taxon>Metazoa</taxon>
        <taxon>Chordata</taxon>
        <taxon>Craniata</taxon>
        <taxon>Vertebrata</taxon>
        <taxon>Euteleostomi</taxon>
        <taxon>Actinopterygii</taxon>
        <taxon>Neopterygii</taxon>
        <taxon>Teleostei</taxon>
        <taxon>Neoteleostei</taxon>
        <taxon>Acanthomorphata</taxon>
        <taxon>Carangaria</taxon>
        <taxon>Carangaria incertae sedis</taxon>
        <taxon>Centropomidae</taxon>
        <taxon>Lates</taxon>
    </lineage>
</organism>
<evidence type="ECO:0000313" key="1">
    <source>
        <dbReference type="Ensembl" id="ENSLCAP00010018107.1"/>
    </source>
</evidence>
<gene>
    <name evidence="1" type="primary">GLMN</name>
</gene>
<dbReference type="PANTHER" id="PTHR15430">
    <property type="entry name" value="GLOMULIN"/>
    <property type="match status" value="1"/>
</dbReference>
<sequence>MSALQKQVSQLPVPYTKQQEEADEYGLCRCCIALAKFTKSFIVEVKRKDGNYTATAEDEELRTELLKFCMRSLREPLLEAELNRNRKSSLWLFATEIMVILPAIQESLSELLFFNSLKKSTLMDNSQSKESRACLAYLLFVQLITMDSFPAVFSPVFVLQCNMEYINQLLSRYALYSTSLERVQDNSLPVSLLELKSFYSVPQNLVKVLTDCPMQHLRESGLQVFQLFINKLDAEAKHKFFRCILKTSNHAGVESYIVKNIRNQVPGNANKWFLGEEFVSLLELVLCLPQGAETDLLNSMDRIMESLNLLRYLLIRDKGLWSSTDVWEELGRIQDEYLKMLRVCISISRAYYSAELKALREDQKLKAKEARDAARSTRLVKSITVKHKQVSNMSPDVQNQVLQSALVTFDLMESLIVRIEEITEEKLKISN</sequence>
<protein>
    <submittedName>
        <fullName evidence="1">Glomulin, FKBP associated protein b</fullName>
    </submittedName>
</protein>